<reference evidence="1 2" key="1">
    <citation type="journal article" date="2016" name="Nat. Commun.">
        <title>Thousands of microbial genomes shed light on interconnected biogeochemical processes in an aquifer system.</title>
        <authorList>
            <person name="Anantharaman K."/>
            <person name="Brown C.T."/>
            <person name="Hug L.A."/>
            <person name="Sharon I."/>
            <person name="Castelle C.J."/>
            <person name="Probst A.J."/>
            <person name="Thomas B.C."/>
            <person name="Singh A."/>
            <person name="Wilkins M.J."/>
            <person name="Karaoz U."/>
            <person name="Brodie E.L."/>
            <person name="Williams K.H."/>
            <person name="Hubbard S.S."/>
            <person name="Banfield J.F."/>
        </authorList>
    </citation>
    <scope>NUCLEOTIDE SEQUENCE [LARGE SCALE GENOMIC DNA]</scope>
</reference>
<evidence type="ECO:0000313" key="1">
    <source>
        <dbReference type="EMBL" id="OGD34333.1"/>
    </source>
</evidence>
<name>A0A1F5BUR0_9BACT</name>
<accession>A0A1F5BUR0</accession>
<gene>
    <name evidence="1" type="ORF">A2988_02285</name>
</gene>
<protein>
    <submittedName>
        <fullName evidence="1">Uncharacterized protein</fullName>
    </submittedName>
</protein>
<evidence type="ECO:0000313" key="2">
    <source>
        <dbReference type="Proteomes" id="UP000176650"/>
    </source>
</evidence>
<comment type="caution">
    <text evidence="1">The sequence shown here is derived from an EMBL/GenBank/DDBJ whole genome shotgun (WGS) entry which is preliminary data.</text>
</comment>
<proteinExistence type="predicted"/>
<sequence>MYIEYNALQVEDRYLTTEFRPQKEGGVTGRGKMKTRFNFFILSPFHGIWRIKWETRVKK</sequence>
<dbReference type="AlphaFoldDB" id="A0A1F5BUR0"/>
<dbReference type="Proteomes" id="UP000176650">
    <property type="component" value="Unassembled WGS sequence"/>
</dbReference>
<organism evidence="1 2">
    <name type="scientific">Candidatus Azambacteria bacterium RIFCSPLOWO2_01_FULL_46_25</name>
    <dbReference type="NCBI Taxonomy" id="1797298"/>
    <lineage>
        <taxon>Bacteria</taxon>
        <taxon>Candidatus Azamiibacteriota</taxon>
    </lineage>
</organism>
<dbReference type="EMBL" id="MEYS01000001">
    <property type="protein sequence ID" value="OGD34333.1"/>
    <property type="molecule type" value="Genomic_DNA"/>
</dbReference>